<reference evidence="7" key="1">
    <citation type="submission" date="2016-10" db="EMBL/GenBank/DDBJ databases">
        <authorList>
            <person name="Varghese N."/>
            <person name="Submissions S."/>
        </authorList>
    </citation>
    <scope>NUCLEOTIDE SEQUENCE [LARGE SCALE GENOMIC DNA]</scope>
    <source>
        <strain evidence="7">BL9</strain>
    </source>
</reference>
<name>A0A1G5JWL3_9BACL</name>
<protein>
    <recommendedName>
        <fullName evidence="2">N-acetylmuramoyl-L-alanine amidase</fullName>
        <ecNumber evidence="2">3.5.1.28</ecNumber>
    </recommendedName>
</protein>
<dbReference type="EC" id="3.5.1.28" evidence="2"/>
<evidence type="ECO:0000256" key="4">
    <source>
        <dbReference type="ARBA" id="ARBA00023316"/>
    </source>
</evidence>
<keyword evidence="3" id="KW-0378">Hydrolase</keyword>
<dbReference type="SUPFAM" id="SSF55846">
    <property type="entry name" value="N-acetylmuramoyl-L-alanine amidase-like"/>
    <property type="match status" value="1"/>
</dbReference>
<dbReference type="CDD" id="cd06583">
    <property type="entry name" value="PGRP"/>
    <property type="match status" value="1"/>
</dbReference>
<dbReference type="GO" id="GO:0009253">
    <property type="term" value="P:peptidoglycan catabolic process"/>
    <property type="evidence" value="ECO:0007669"/>
    <property type="project" value="InterPro"/>
</dbReference>
<dbReference type="PANTHER" id="PTHR30417">
    <property type="entry name" value="N-ACETYLMURAMOYL-L-ALANINE AMIDASE AMID"/>
    <property type="match status" value="1"/>
</dbReference>
<dbReference type="GO" id="GO:0009254">
    <property type="term" value="P:peptidoglycan turnover"/>
    <property type="evidence" value="ECO:0007669"/>
    <property type="project" value="TreeGrafter"/>
</dbReference>
<evidence type="ECO:0000313" key="7">
    <source>
        <dbReference type="Proteomes" id="UP000198538"/>
    </source>
</evidence>
<dbReference type="SMART" id="SM00644">
    <property type="entry name" value="Ami_2"/>
    <property type="match status" value="1"/>
</dbReference>
<gene>
    <name evidence="6" type="ORF">SAMN05720606_11248</name>
</gene>
<dbReference type="EMBL" id="FMVM01000012">
    <property type="protein sequence ID" value="SCY92069.1"/>
    <property type="molecule type" value="Genomic_DNA"/>
</dbReference>
<evidence type="ECO:0000256" key="2">
    <source>
        <dbReference type="ARBA" id="ARBA00011901"/>
    </source>
</evidence>
<dbReference type="AlphaFoldDB" id="A0A1G5JWL3"/>
<dbReference type="RefSeq" id="WP_090922392.1">
    <property type="nucleotide sequence ID" value="NZ_FMVM01000012.1"/>
</dbReference>
<dbReference type="Proteomes" id="UP000198538">
    <property type="component" value="Unassembled WGS sequence"/>
</dbReference>
<comment type="catalytic activity">
    <reaction evidence="1">
        <text>Hydrolyzes the link between N-acetylmuramoyl residues and L-amino acid residues in certain cell-wall glycopeptides.</text>
        <dbReference type="EC" id="3.5.1.28"/>
    </reaction>
</comment>
<keyword evidence="7" id="KW-1185">Reference proteome</keyword>
<dbReference type="InterPro" id="IPR036505">
    <property type="entry name" value="Amidase/PGRP_sf"/>
</dbReference>
<dbReference type="Gene3D" id="3.40.80.10">
    <property type="entry name" value="Peptidoglycan recognition protein-like"/>
    <property type="match status" value="1"/>
</dbReference>
<evidence type="ECO:0000259" key="5">
    <source>
        <dbReference type="SMART" id="SM00644"/>
    </source>
</evidence>
<accession>A0A1G5JWL3</accession>
<evidence type="ECO:0000256" key="3">
    <source>
        <dbReference type="ARBA" id="ARBA00022801"/>
    </source>
</evidence>
<feature type="domain" description="N-acetylmuramoyl-L-alanine amidase" evidence="5">
    <location>
        <begin position="14"/>
        <end position="160"/>
    </location>
</feature>
<dbReference type="PANTHER" id="PTHR30417:SF1">
    <property type="entry name" value="N-ACETYLMURAMOYL-L-ALANINE AMIDASE AMID"/>
    <property type="match status" value="1"/>
</dbReference>
<dbReference type="InterPro" id="IPR002502">
    <property type="entry name" value="Amidase_domain"/>
</dbReference>
<dbReference type="GO" id="GO:0071555">
    <property type="term" value="P:cell wall organization"/>
    <property type="evidence" value="ECO:0007669"/>
    <property type="project" value="UniProtKB-KW"/>
</dbReference>
<sequence length="263" mass="30474">MVQLVEDYIPLNKYSRSGLKLKAKRGIVLHYTASPGASAKNISKYFASLANQKSSDGDKGRYASAHFSVDRTTIYYSLPDDELAYHCGSKTYTKQALQLLGSYPNNSTVGIEMCIEKDGSIHEDTFNQVVDLAVYLIEQRGFPEVFFTHKEVVGWKECPLPWIKHPEEYERFKQKVHQRLYPMQDQAVTEDEEDMDKVLAYAEWAWNELDKYIGDAYNDQIIHEWTWVEKVRKRKLTYGELLMLKVLIDERRRKGIQGQGQSS</sequence>
<keyword evidence="4" id="KW-0961">Cell wall biogenesis/degradation</keyword>
<evidence type="ECO:0000256" key="1">
    <source>
        <dbReference type="ARBA" id="ARBA00001561"/>
    </source>
</evidence>
<dbReference type="GO" id="GO:0008745">
    <property type="term" value="F:N-acetylmuramoyl-L-alanine amidase activity"/>
    <property type="evidence" value="ECO:0007669"/>
    <property type="project" value="UniProtKB-EC"/>
</dbReference>
<dbReference type="Pfam" id="PF01510">
    <property type="entry name" value="Amidase_2"/>
    <property type="match status" value="1"/>
</dbReference>
<dbReference type="InterPro" id="IPR051206">
    <property type="entry name" value="NAMLAA_amidase_2"/>
</dbReference>
<dbReference type="STRING" id="582692.SAMN05720606_11248"/>
<organism evidence="6 7">
    <name type="scientific">Paenibacillus polysaccharolyticus</name>
    <dbReference type="NCBI Taxonomy" id="582692"/>
    <lineage>
        <taxon>Bacteria</taxon>
        <taxon>Bacillati</taxon>
        <taxon>Bacillota</taxon>
        <taxon>Bacilli</taxon>
        <taxon>Bacillales</taxon>
        <taxon>Paenibacillaceae</taxon>
        <taxon>Paenibacillus</taxon>
    </lineage>
</organism>
<proteinExistence type="predicted"/>
<evidence type="ECO:0000313" key="6">
    <source>
        <dbReference type="EMBL" id="SCY92069.1"/>
    </source>
</evidence>